<proteinExistence type="inferred from homology"/>
<dbReference type="Pfam" id="PF04082">
    <property type="entry name" value="Fungal_trans"/>
    <property type="match status" value="1"/>
</dbReference>
<dbReference type="Gene3D" id="3.40.50.720">
    <property type="entry name" value="NAD(P)-binding Rossmann-like Domain"/>
    <property type="match status" value="1"/>
</dbReference>
<keyword evidence="6" id="KW-1185">Reference proteome</keyword>
<evidence type="ECO:0000313" key="5">
    <source>
        <dbReference type="EMBL" id="KAJ2898501.1"/>
    </source>
</evidence>
<evidence type="ECO:0000256" key="1">
    <source>
        <dbReference type="ARBA" id="ARBA00007865"/>
    </source>
</evidence>
<dbReference type="SUPFAM" id="SSF51735">
    <property type="entry name" value="NAD(P)-binding Rossmann-fold domains"/>
    <property type="match status" value="1"/>
</dbReference>
<evidence type="ECO:0000256" key="3">
    <source>
        <dbReference type="SAM" id="MobiDB-lite"/>
    </source>
</evidence>
<dbReference type="Gene3D" id="3.20.20.190">
    <property type="entry name" value="Phosphatidylinositol (PI) phosphodiesterase"/>
    <property type="match status" value="1"/>
</dbReference>
<protein>
    <recommendedName>
        <fullName evidence="4">Xylanolytic transcriptional activator regulatory domain-containing protein</fullName>
    </recommendedName>
</protein>
<dbReference type="GO" id="GO:0003677">
    <property type="term" value="F:DNA binding"/>
    <property type="evidence" value="ECO:0007669"/>
    <property type="project" value="InterPro"/>
</dbReference>
<dbReference type="InterPro" id="IPR036291">
    <property type="entry name" value="NAD(P)-bd_dom_sf"/>
</dbReference>
<name>A0AAD5RNA5_9PEZI</name>
<dbReference type="PANTHER" id="PTHR34861:SF11">
    <property type="entry name" value="CYCLASE"/>
    <property type="match status" value="1"/>
</dbReference>
<keyword evidence="2" id="KW-0539">Nucleus</keyword>
<dbReference type="InterPro" id="IPR007219">
    <property type="entry name" value="XnlR_reg_dom"/>
</dbReference>
<dbReference type="GO" id="GO:0006629">
    <property type="term" value="P:lipid metabolic process"/>
    <property type="evidence" value="ECO:0007669"/>
    <property type="project" value="InterPro"/>
</dbReference>
<dbReference type="GO" id="GO:0006351">
    <property type="term" value="P:DNA-templated transcription"/>
    <property type="evidence" value="ECO:0007669"/>
    <property type="project" value="InterPro"/>
</dbReference>
<dbReference type="SMART" id="SM00906">
    <property type="entry name" value="Fungal_trans"/>
    <property type="match status" value="1"/>
</dbReference>
<dbReference type="Gene3D" id="3.50.30.50">
    <property type="entry name" value="Putative cyclase"/>
    <property type="match status" value="1"/>
</dbReference>
<dbReference type="PANTHER" id="PTHR34861">
    <property type="match status" value="1"/>
</dbReference>
<reference evidence="5" key="1">
    <citation type="submission" date="2022-07" db="EMBL/GenBank/DDBJ databases">
        <title>Draft genome sequence of Zalerion maritima ATCC 34329, a (micro)plastics degrading marine fungus.</title>
        <authorList>
            <person name="Paco A."/>
            <person name="Goncalves M.F.M."/>
            <person name="Rocha-Santos T.A.P."/>
            <person name="Alves A."/>
        </authorList>
    </citation>
    <scope>NUCLEOTIDE SEQUENCE</scope>
    <source>
        <strain evidence="5">ATCC 34329</strain>
    </source>
</reference>
<comment type="similarity">
    <text evidence="1">Belongs to the Cyclase 1 superfamily.</text>
</comment>
<dbReference type="GO" id="GO:0004061">
    <property type="term" value="F:arylformamidase activity"/>
    <property type="evidence" value="ECO:0007669"/>
    <property type="project" value="InterPro"/>
</dbReference>
<dbReference type="GO" id="GO:0008270">
    <property type="term" value="F:zinc ion binding"/>
    <property type="evidence" value="ECO:0007669"/>
    <property type="project" value="InterPro"/>
</dbReference>
<organism evidence="5 6">
    <name type="scientific">Zalerion maritima</name>
    <dbReference type="NCBI Taxonomy" id="339359"/>
    <lineage>
        <taxon>Eukaryota</taxon>
        <taxon>Fungi</taxon>
        <taxon>Dikarya</taxon>
        <taxon>Ascomycota</taxon>
        <taxon>Pezizomycotina</taxon>
        <taxon>Sordariomycetes</taxon>
        <taxon>Lulworthiomycetidae</taxon>
        <taxon>Lulworthiales</taxon>
        <taxon>Lulworthiaceae</taxon>
        <taxon>Zalerion</taxon>
    </lineage>
</organism>
<accession>A0AAD5RNA5</accession>
<feature type="region of interest" description="Disordered" evidence="3">
    <location>
        <begin position="1"/>
        <end position="27"/>
    </location>
</feature>
<sequence length="1520" mass="166229">MSRQEDTPRRPPFSSLPLDANGPPGNAWGLYGPDDRIGALNLLTPVVVASAAASEIRTGERVSLDWPLNKPSHPSFGRAPFKSRLVNRTGPGTDGTRTRCVNDDILHFNTQCSSQWDGFRHYGYQKAMRYYNNVSHEDLETPEAIGIDAWVENGGGIIGRGILLDYAGFCKRHSVALDAMSSTGIPLEHLVQVAEEEKVVFRPGDVLFIRAGFTEAYDGLDTAQQKALAERRSPDFIGVEPTRCMLEWIWNTGFAAVASDAPSFERAPIAGPHTVASGGDGGGGGGGGMWAGEPWEAEMQGGGLLHQWLLGGWGMPIGEMFDLEELGRRGRRPPVMQREDVTLQEDHEAPQQMSPEPANAAPPPLAAIPSIPQAGSNRPSRPLCGAGAGIRLNFLCLALHGGSYDIGAEAYAEPATSADDMSARYFLAADHQLSKERGAVRLISIQARLYQCFWLLSQSHINHCWTLFGTVAYLALAIGLNRNRHADSASTYNLVELEYHRRTFWCAYRLNNYLSSTLGNPRTFHDEDIHQELPSSSEDHHIRPHRILPGPARGQSIIFAPVAHVKPAFPIKLHGRSSLLLSDSTLVKAKEAIEPESLHCVPSAFKLLAETVRGVAALKRCKLVLYVRFEIPATRGDSKSNGNGLVLDLPQLEESLLGVFRSKLRYASLAKLTHFFDLLARHLYAIRIGEWVKQEDEINQMSSMPKKYSDFAEHKPGTITSLAEIVILTGAAGSLGPHILAQPMRELASRKSTIWSARQTSRMPSTASFLSWHPRGSHNHHPPPEGETSSARSHVKFLLTDLSLLTLGVDDAVLSTIRDSLTTVVHSAWAVNFNLGVASFETQHIRGLHNLVNFCLGTRTERLAWLFFCSSVSVAAGTTPPPVVSETYVADPTKAIPLMIQSAMSIGALPAFEGLSSAGTYAIFITRQAPIDITGLRHGAQPRDRRPRTAPSIHSWRADSELKMEHCSAQQDAWLALASVHLVEGAGRAYEKLPLPTTKGTSCSLHWRMRCAGAFSVRRVPSHHHPIEFCENPSFACVEISAFKAQALSHWAGVEIDLSVPKEEIKRRDQKRFQAHNLEVDLKNLGWGVLKGGTGRFKFKVKHNGKTLTEQFLDVDPISGDVRSKSSMDDTMNETKSILDKELVVSYGAYEAGTGTAGLPNRHQVYVAVTQNWSAWQGLVAPDGSAAAKKPFHRLVLPCPHDVGMNSMDTINAILKHAGTAAAAMLVNLAPYLKGAQKEIGAILSGLSDVTAAQIAPSIIASLAITQKDTLTTMLSSGARYFEFRPAHCHQAILPHSPLPDKLYFQHGPIPGMAYDAFLMDLVHFLAAHPTEIAVVHERWDGVPAECAKPSDDELKGYHNAALALSNGAIAQGNLDDLKKRTIGELRDSKKRLIVIKNVGVLSTYDDNANATTDGKSILAAWEKTLTRDNEKKHNFTVAQVQATPTNLEGVIKYSVLTASASTMALMSTKGMCDHMMLPWARDNLDKRLGRDKLLCIMNDFLEGATTDVAVDLSKKRLRD</sequence>
<feature type="region of interest" description="Disordered" evidence="3">
    <location>
        <begin position="770"/>
        <end position="790"/>
    </location>
</feature>
<gene>
    <name evidence="5" type="ORF">MKZ38_003851</name>
</gene>
<evidence type="ECO:0000313" key="6">
    <source>
        <dbReference type="Proteomes" id="UP001201980"/>
    </source>
</evidence>
<dbReference type="GO" id="GO:0008081">
    <property type="term" value="F:phosphoric diester hydrolase activity"/>
    <property type="evidence" value="ECO:0007669"/>
    <property type="project" value="InterPro"/>
</dbReference>
<dbReference type="Pfam" id="PF04199">
    <property type="entry name" value="Cyclase"/>
    <property type="match status" value="1"/>
</dbReference>
<evidence type="ECO:0000256" key="2">
    <source>
        <dbReference type="ARBA" id="ARBA00023242"/>
    </source>
</evidence>
<dbReference type="Pfam" id="PF07993">
    <property type="entry name" value="NAD_binding_4"/>
    <property type="match status" value="1"/>
</dbReference>
<dbReference type="Proteomes" id="UP001201980">
    <property type="component" value="Unassembled WGS sequence"/>
</dbReference>
<dbReference type="EMBL" id="JAKWBI020000228">
    <property type="protein sequence ID" value="KAJ2898501.1"/>
    <property type="molecule type" value="Genomic_DNA"/>
</dbReference>
<feature type="domain" description="Xylanolytic transcriptional activator regulatory" evidence="4">
    <location>
        <begin position="464"/>
        <end position="540"/>
    </location>
</feature>
<evidence type="ECO:0000259" key="4">
    <source>
        <dbReference type="SMART" id="SM00906"/>
    </source>
</evidence>
<dbReference type="CDD" id="cd12148">
    <property type="entry name" value="fungal_TF_MHR"/>
    <property type="match status" value="1"/>
</dbReference>
<dbReference type="InterPro" id="IPR007325">
    <property type="entry name" value="KFase/CYL"/>
</dbReference>
<comment type="caution">
    <text evidence="5">The sequence shown here is derived from an EMBL/GenBank/DDBJ whole genome shotgun (WGS) entry which is preliminary data.</text>
</comment>
<dbReference type="InterPro" id="IPR037175">
    <property type="entry name" value="KFase_sf"/>
</dbReference>
<feature type="region of interest" description="Disordered" evidence="3">
    <location>
        <begin position="345"/>
        <end position="379"/>
    </location>
</feature>
<dbReference type="InterPro" id="IPR017946">
    <property type="entry name" value="PLC-like_Pdiesterase_TIM-brl"/>
</dbReference>
<dbReference type="InterPro" id="IPR013120">
    <property type="entry name" value="FAR_NAD-bd"/>
</dbReference>
<dbReference type="SUPFAM" id="SSF51695">
    <property type="entry name" value="PLC-like phosphodiesterases"/>
    <property type="match status" value="1"/>
</dbReference>
<dbReference type="GO" id="GO:0019441">
    <property type="term" value="P:L-tryptophan catabolic process to kynurenine"/>
    <property type="evidence" value="ECO:0007669"/>
    <property type="project" value="InterPro"/>
</dbReference>